<evidence type="ECO:0000313" key="1">
    <source>
        <dbReference type="EMBL" id="PWD84207.1"/>
    </source>
</evidence>
<gene>
    <name evidence="1" type="ORF">DC082_01275</name>
</gene>
<dbReference type="AlphaFoldDB" id="A0A2U2AM31"/>
<evidence type="ECO:0000313" key="2">
    <source>
        <dbReference type="Proteomes" id="UP000244948"/>
    </source>
</evidence>
<protein>
    <submittedName>
        <fullName evidence="1">Uncharacterized protein</fullName>
    </submittedName>
</protein>
<accession>A0A2U2AM31</accession>
<dbReference type="EMBL" id="QEWR01000002">
    <property type="protein sequence ID" value="PWD84207.1"/>
    <property type="molecule type" value="Genomic_DNA"/>
</dbReference>
<sequence length="61" mass="7323">MIATNIINRFTRYEKRFKLSHIAIERRVPHANRSAILLESEKNRAIEIIIKIDEIEYRISK</sequence>
<name>A0A2U2AM31_9GAMM</name>
<keyword evidence="2" id="KW-1185">Reference proteome</keyword>
<reference evidence="1 2" key="1">
    <citation type="journal article" date="2018" name="Genome Announc.">
        <title>Ignatzschineria cameli sp. nov., isolated from necrotic foot tissue of dromedaries (Camelus dromedarius) and associated maggots (Wohlfahrtia species) in Dubai.</title>
        <authorList>
            <person name="Tsang C.C."/>
            <person name="Tang J.Y."/>
            <person name="Fong J.Y."/>
            <person name="Kinne J."/>
            <person name="Lee H.H."/>
            <person name="Joseph M."/>
            <person name="Jose S."/>
            <person name="Schuster R.K."/>
            <person name="Tang Y."/>
            <person name="Sivakumar S."/>
            <person name="Chen J.H."/>
            <person name="Teng J.L."/>
            <person name="Lau S.K."/>
            <person name="Wernery U."/>
            <person name="Woo P.C."/>
        </authorList>
    </citation>
    <scope>NUCLEOTIDE SEQUENCE [LARGE SCALE GENOMIC DNA]</scope>
    <source>
        <strain evidence="1 2">KCTC 22643</strain>
    </source>
</reference>
<organism evidence="1 2">
    <name type="scientific">Ignatzschineria indica</name>
    <dbReference type="NCBI Taxonomy" id="472583"/>
    <lineage>
        <taxon>Bacteria</taxon>
        <taxon>Pseudomonadati</taxon>
        <taxon>Pseudomonadota</taxon>
        <taxon>Gammaproteobacteria</taxon>
        <taxon>Cardiobacteriales</taxon>
        <taxon>Ignatzschineriaceae</taxon>
        <taxon>Ignatzschineria</taxon>
    </lineage>
</organism>
<comment type="caution">
    <text evidence="1">The sequence shown here is derived from an EMBL/GenBank/DDBJ whole genome shotgun (WGS) entry which is preliminary data.</text>
</comment>
<proteinExistence type="predicted"/>
<dbReference type="Proteomes" id="UP000244948">
    <property type="component" value="Unassembled WGS sequence"/>
</dbReference>